<name>A0A0C9XTL5_9AGAR</name>
<evidence type="ECO:0000313" key="2">
    <source>
        <dbReference type="Proteomes" id="UP000054477"/>
    </source>
</evidence>
<keyword evidence="2" id="KW-1185">Reference proteome</keyword>
<gene>
    <name evidence="1" type="ORF">K443DRAFT_99293</name>
</gene>
<reference evidence="1 2" key="1">
    <citation type="submission" date="2014-04" db="EMBL/GenBank/DDBJ databases">
        <authorList>
            <consortium name="DOE Joint Genome Institute"/>
            <person name="Kuo A."/>
            <person name="Kohler A."/>
            <person name="Nagy L.G."/>
            <person name="Floudas D."/>
            <person name="Copeland A."/>
            <person name="Barry K.W."/>
            <person name="Cichocki N."/>
            <person name="Veneault-Fourrey C."/>
            <person name="LaButti K."/>
            <person name="Lindquist E.A."/>
            <person name="Lipzen A."/>
            <person name="Lundell T."/>
            <person name="Morin E."/>
            <person name="Murat C."/>
            <person name="Sun H."/>
            <person name="Tunlid A."/>
            <person name="Henrissat B."/>
            <person name="Grigoriev I.V."/>
            <person name="Hibbett D.S."/>
            <person name="Martin F."/>
            <person name="Nordberg H.P."/>
            <person name="Cantor M.N."/>
            <person name="Hua S.X."/>
        </authorList>
    </citation>
    <scope>NUCLEOTIDE SEQUENCE [LARGE SCALE GENOMIC DNA]</scope>
    <source>
        <strain evidence="1 2">LaAM-08-1</strain>
    </source>
</reference>
<organism evidence="1 2">
    <name type="scientific">Laccaria amethystina LaAM-08-1</name>
    <dbReference type="NCBI Taxonomy" id="1095629"/>
    <lineage>
        <taxon>Eukaryota</taxon>
        <taxon>Fungi</taxon>
        <taxon>Dikarya</taxon>
        <taxon>Basidiomycota</taxon>
        <taxon>Agaricomycotina</taxon>
        <taxon>Agaricomycetes</taxon>
        <taxon>Agaricomycetidae</taxon>
        <taxon>Agaricales</taxon>
        <taxon>Agaricineae</taxon>
        <taxon>Hydnangiaceae</taxon>
        <taxon>Laccaria</taxon>
    </lineage>
</organism>
<proteinExistence type="predicted"/>
<dbReference type="EMBL" id="KN838613">
    <property type="protein sequence ID" value="KIK01042.1"/>
    <property type="molecule type" value="Genomic_DNA"/>
</dbReference>
<evidence type="ECO:0000313" key="1">
    <source>
        <dbReference type="EMBL" id="KIK01042.1"/>
    </source>
</evidence>
<accession>A0A0C9XTL5</accession>
<dbReference type="HOGENOM" id="CLU_150408_0_0_1"/>
<protein>
    <submittedName>
        <fullName evidence="1">Uncharacterized protein</fullName>
    </submittedName>
</protein>
<dbReference type="Proteomes" id="UP000054477">
    <property type="component" value="Unassembled WGS sequence"/>
</dbReference>
<dbReference type="AlphaFoldDB" id="A0A0C9XTL5"/>
<sequence length="113" mass="12626">TVDSLITHTPWWTAQGMGFQGVWAPRSGQTNKILCKNSEENQKTDTLHFWAVLVSISLEIKPIKPLISMGFSSKGVWVMGYCSCMGYEALFPANQLGGLKNVWNLREYGVCEP</sequence>
<reference evidence="2" key="2">
    <citation type="submission" date="2015-01" db="EMBL/GenBank/DDBJ databases">
        <title>Evolutionary Origins and Diversification of the Mycorrhizal Mutualists.</title>
        <authorList>
            <consortium name="DOE Joint Genome Institute"/>
            <consortium name="Mycorrhizal Genomics Consortium"/>
            <person name="Kohler A."/>
            <person name="Kuo A."/>
            <person name="Nagy L.G."/>
            <person name="Floudas D."/>
            <person name="Copeland A."/>
            <person name="Barry K.W."/>
            <person name="Cichocki N."/>
            <person name="Veneault-Fourrey C."/>
            <person name="LaButti K."/>
            <person name="Lindquist E.A."/>
            <person name="Lipzen A."/>
            <person name="Lundell T."/>
            <person name="Morin E."/>
            <person name="Murat C."/>
            <person name="Riley R."/>
            <person name="Ohm R."/>
            <person name="Sun H."/>
            <person name="Tunlid A."/>
            <person name="Henrissat B."/>
            <person name="Grigoriev I.V."/>
            <person name="Hibbett D.S."/>
            <person name="Martin F."/>
        </authorList>
    </citation>
    <scope>NUCLEOTIDE SEQUENCE [LARGE SCALE GENOMIC DNA]</scope>
    <source>
        <strain evidence="2">LaAM-08-1</strain>
    </source>
</reference>
<feature type="non-terminal residue" evidence="1">
    <location>
        <position position="1"/>
    </location>
</feature>